<protein>
    <submittedName>
        <fullName evidence="3">GGDEF domain-containing protein</fullName>
        <ecNumber evidence="3">2.7.7.65</ecNumber>
    </submittedName>
</protein>
<name>A0ABT6NE62_9FIRM</name>
<dbReference type="GO" id="GO:0052621">
    <property type="term" value="F:diguanylate cyclase activity"/>
    <property type="evidence" value="ECO:0007669"/>
    <property type="project" value="UniProtKB-EC"/>
</dbReference>
<keyword evidence="1" id="KW-0472">Membrane</keyword>
<feature type="transmembrane region" description="Helical" evidence="1">
    <location>
        <begin position="20"/>
        <end position="38"/>
    </location>
</feature>
<organism evidence="3 4">
    <name type="scientific">Fusibacter bizertensis</name>
    <dbReference type="NCBI Taxonomy" id="1488331"/>
    <lineage>
        <taxon>Bacteria</taxon>
        <taxon>Bacillati</taxon>
        <taxon>Bacillota</taxon>
        <taxon>Clostridia</taxon>
        <taxon>Eubacteriales</taxon>
        <taxon>Eubacteriales Family XII. Incertae Sedis</taxon>
        <taxon>Fusibacter</taxon>
    </lineage>
</organism>
<dbReference type="PROSITE" id="PS50887">
    <property type="entry name" value="GGDEF"/>
    <property type="match status" value="1"/>
</dbReference>
<dbReference type="RefSeq" id="WP_281094567.1">
    <property type="nucleotide sequence ID" value="NZ_JARYZI010000007.1"/>
</dbReference>
<proteinExistence type="predicted"/>
<dbReference type="PANTHER" id="PTHR45138">
    <property type="entry name" value="REGULATORY COMPONENTS OF SENSORY TRANSDUCTION SYSTEM"/>
    <property type="match status" value="1"/>
</dbReference>
<dbReference type="EC" id="2.7.7.65" evidence="3"/>
<dbReference type="InterPro" id="IPR000160">
    <property type="entry name" value="GGDEF_dom"/>
</dbReference>
<dbReference type="CDD" id="cd01949">
    <property type="entry name" value="GGDEF"/>
    <property type="match status" value="1"/>
</dbReference>
<evidence type="ECO:0000313" key="3">
    <source>
        <dbReference type="EMBL" id="MDH8678692.1"/>
    </source>
</evidence>
<dbReference type="InterPro" id="IPR029787">
    <property type="entry name" value="Nucleotide_cyclase"/>
</dbReference>
<dbReference type="NCBIfam" id="TIGR00254">
    <property type="entry name" value="GGDEF"/>
    <property type="match status" value="1"/>
</dbReference>
<evidence type="ECO:0000259" key="2">
    <source>
        <dbReference type="PROSITE" id="PS50887"/>
    </source>
</evidence>
<keyword evidence="1" id="KW-1133">Transmembrane helix</keyword>
<dbReference type="Proteomes" id="UP001158045">
    <property type="component" value="Unassembled WGS sequence"/>
</dbReference>
<dbReference type="Pfam" id="PF00990">
    <property type="entry name" value="GGDEF"/>
    <property type="match status" value="1"/>
</dbReference>
<sequence>MHIPFHSNQNMELTARDKLYSAYLHVSMIVILLFSTLFFLLGYYFAALIQFLIFFPFIAAARLSVYNFNFLSKIIAVMASIFIVILQTNYFFTPASGFQYMLLPLVVVLFLINDLSQTSQKIFSISFSLVITVSFFLSTNVQIAGPIVVIPENRQLLFYNMSLLTAFISLSFMLYLYALQLSNKEKALSFLAEYDALTLIHNRGYFTNKGENLFSTYKEKKLPLSAIIFDIDNFKVINDTYGHHVGDLVLKQLSQTVKRQLNEGAIFARYGGEEFSILLENTTLDVSYILAERIRLDVENMCVLHGDTCIKFTVSLGIATLSDAHHKFEDIMKDADRALYVSKYKGKNKTWVINNQDVLPIFPN</sequence>
<dbReference type="InterPro" id="IPR050469">
    <property type="entry name" value="Diguanylate_Cyclase"/>
</dbReference>
<keyword evidence="4" id="KW-1185">Reference proteome</keyword>
<dbReference type="Gene3D" id="3.30.70.270">
    <property type="match status" value="1"/>
</dbReference>
<evidence type="ECO:0000256" key="1">
    <source>
        <dbReference type="SAM" id="Phobius"/>
    </source>
</evidence>
<feature type="transmembrane region" description="Helical" evidence="1">
    <location>
        <begin position="127"/>
        <end position="150"/>
    </location>
</feature>
<feature type="transmembrane region" description="Helical" evidence="1">
    <location>
        <begin position="44"/>
        <end position="63"/>
    </location>
</feature>
<dbReference type="PANTHER" id="PTHR45138:SF9">
    <property type="entry name" value="DIGUANYLATE CYCLASE DGCM-RELATED"/>
    <property type="match status" value="1"/>
</dbReference>
<dbReference type="SUPFAM" id="SSF55073">
    <property type="entry name" value="Nucleotide cyclase"/>
    <property type="match status" value="1"/>
</dbReference>
<dbReference type="SMART" id="SM00267">
    <property type="entry name" value="GGDEF"/>
    <property type="match status" value="1"/>
</dbReference>
<reference evidence="3 4" key="1">
    <citation type="submission" date="2023-04" db="EMBL/GenBank/DDBJ databases">
        <title>Fusibacter bizertensis strain WBS, isolated from littoral bottom sediments of the Arctic seas - biochemical and genomic analysis.</title>
        <authorList>
            <person name="Brioukhanov A.L."/>
        </authorList>
    </citation>
    <scope>NUCLEOTIDE SEQUENCE [LARGE SCALE GENOMIC DNA]</scope>
    <source>
        <strain evidence="3 4">WBS</strain>
    </source>
</reference>
<comment type="caution">
    <text evidence="3">The sequence shown here is derived from an EMBL/GenBank/DDBJ whole genome shotgun (WGS) entry which is preliminary data.</text>
</comment>
<dbReference type="InterPro" id="IPR043128">
    <property type="entry name" value="Rev_trsase/Diguanyl_cyclase"/>
</dbReference>
<gene>
    <name evidence="3" type="ORF">QE109_11065</name>
</gene>
<accession>A0ABT6NE62</accession>
<evidence type="ECO:0000313" key="4">
    <source>
        <dbReference type="Proteomes" id="UP001158045"/>
    </source>
</evidence>
<feature type="domain" description="GGDEF" evidence="2">
    <location>
        <begin position="222"/>
        <end position="355"/>
    </location>
</feature>
<keyword evidence="3" id="KW-0808">Transferase</keyword>
<keyword evidence="3" id="KW-0548">Nucleotidyltransferase</keyword>
<keyword evidence="1" id="KW-0812">Transmembrane</keyword>
<dbReference type="EMBL" id="JARYZI010000007">
    <property type="protein sequence ID" value="MDH8678692.1"/>
    <property type="molecule type" value="Genomic_DNA"/>
</dbReference>
<feature type="transmembrane region" description="Helical" evidence="1">
    <location>
        <begin position="98"/>
        <end position="115"/>
    </location>
</feature>
<feature type="transmembrane region" description="Helical" evidence="1">
    <location>
        <begin position="156"/>
        <end position="178"/>
    </location>
</feature>